<gene>
    <name evidence="2" type="ORF">CYLTODRAFT_422130</name>
</gene>
<protein>
    <submittedName>
        <fullName evidence="2">Glycosyltransferase family 69 protein</fullName>
    </submittedName>
</protein>
<keyword evidence="3" id="KW-1185">Reference proteome</keyword>
<dbReference type="AlphaFoldDB" id="A0A0D7BCM4"/>
<keyword evidence="2" id="KW-0808">Transferase</keyword>
<reference evidence="2 3" key="1">
    <citation type="journal article" date="2015" name="Fungal Genet. Biol.">
        <title>Evolution of novel wood decay mechanisms in Agaricales revealed by the genome sequences of Fistulina hepatica and Cylindrobasidium torrendii.</title>
        <authorList>
            <person name="Floudas D."/>
            <person name="Held B.W."/>
            <person name="Riley R."/>
            <person name="Nagy L.G."/>
            <person name="Koehler G."/>
            <person name="Ransdell A.S."/>
            <person name="Younus H."/>
            <person name="Chow J."/>
            <person name="Chiniquy J."/>
            <person name="Lipzen A."/>
            <person name="Tritt A."/>
            <person name="Sun H."/>
            <person name="Haridas S."/>
            <person name="LaButti K."/>
            <person name="Ohm R.A."/>
            <person name="Kues U."/>
            <person name="Blanchette R.A."/>
            <person name="Grigoriev I.V."/>
            <person name="Minto R.E."/>
            <person name="Hibbett D.S."/>
        </authorList>
    </citation>
    <scope>NUCLEOTIDE SEQUENCE [LARGE SCALE GENOMIC DNA]</scope>
    <source>
        <strain evidence="2 3">FP15055 ss-10</strain>
    </source>
</reference>
<dbReference type="OrthoDB" id="262547at2759"/>
<sequence>MARSAIRLTWALQVAFTIVKHISPWALPGVLFAVIYNQIYLYWLSWVGWGVWQPAWPAGRTRLVYLMVTIPVWAAVMAALQIGYPLLQRLWSSRHRVQPDYEAINLDMDESRPNARNLRRKYLQHRSYITVLVYLSIFFCGMFVWTTYEQPNDVRYREDVLAAIKDPRPEGHGNGEKIFIAAMFFNNERVLPYWTEEMTKVIKYLGTDNVFVSIVESNSGDKTPDLLKEWEARLNEMHVKSRVLIHDTSVERPPSMDTATPRIKFLADVRNKVMEPLVQMGGFDRVLFSNDVFIEAESVVELLKTKDGKYDMACGLDLSYWGMYDAWVVRDRLGGIVSSLWPYFLEQAGMQAVMKDEPAPVLTCWNGIISVTAEPFMPIHLRKPGRLSTNPLSTPLPSSHPSYGQSALMTPANTPPLAFRHSIEGKECFSSESFLLPYDMRRQFELNEIYLNPRVINSYEWSFYVWYKYVLRHWMVKWWIENVEAGSMMHLARMIIGDSAKVWRWDGGECQPWF</sequence>
<feature type="transmembrane region" description="Helical" evidence="1">
    <location>
        <begin position="128"/>
        <end position="148"/>
    </location>
</feature>
<dbReference type="STRING" id="1314674.A0A0D7BCM4"/>
<dbReference type="EMBL" id="KN880514">
    <property type="protein sequence ID" value="KIY67924.1"/>
    <property type="molecule type" value="Genomic_DNA"/>
</dbReference>
<evidence type="ECO:0000313" key="2">
    <source>
        <dbReference type="EMBL" id="KIY67924.1"/>
    </source>
</evidence>
<organism evidence="2 3">
    <name type="scientific">Cylindrobasidium torrendii FP15055 ss-10</name>
    <dbReference type="NCBI Taxonomy" id="1314674"/>
    <lineage>
        <taxon>Eukaryota</taxon>
        <taxon>Fungi</taxon>
        <taxon>Dikarya</taxon>
        <taxon>Basidiomycota</taxon>
        <taxon>Agaricomycotina</taxon>
        <taxon>Agaricomycetes</taxon>
        <taxon>Agaricomycetidae</taxon>
        <taxon>Agaricales</taxon>
        <taxon>Marasmiineae</taxon>
        <taxon>Physalacriaceae</taxon>
        <taxon>Cylindrobasidium</taxon>
    </lineage>
</organism>
<accession>A0A0D7BCM4</accession>
<dbReference type="PANTHER" id="PTHR34144:SF7">
    <property type="entry name" value="EXPORT PROTEIN (CAP59), PUTATIVE (AFU_ORTHOLOGUE AFUA_7G05020)-RELATED"/>
    <property type="match status" value="1"/>
</dbReference>
<keyword evidence="1" id="KW-0812">Transmembrane</keyword>
<feature type="transmembrane region" description="Helical" evidence="1">
    <location>
        <begin position="63"/>
        <end position="87"/>
    </location>
</feature>
<dbReference type="Pfam" id="PF11735">
    <property type="entry name" value="CAP59_mtransfer"/>
    <property type="match status" value="1"/>
</dbReference>
<keyword evidence="1" id="KW-0472">Membrane</keyword>
<dbReference type="PANTHER" id="PTHR34144">
    <property type="entry name" value="CHROMOSOME 8, WHOLE GENOME SHOTGUN SEQUENCE"/>
    <property type="match status" value="1"/>
</dbReference>
<dbReference type="GO" id="GO:0016740">
    <property type="term" value="F:transferase activity"/>
    <property type="evidence" value="ECO:0007669"/>
    <property type="project" value="UniProtKB-KW"/>
</dbReference>
<evidence type="ECO:0000256" key="1">
    <source>
        <dbReference type="SAM" id="Phobius"/>
    </source>
</evidence>
<dbReference type="Proteomes" id="UP000054007">
    <property type="component" value="Unassembled WGS sequence"/>
</dbReference>
<feature type="transmembrane region" description="Helical" evidence="1">
    <location>
        <begin position="25"/>
        <end position="43"/>
    </location>
</feature>
<keyword evidence="1" id="KW-1133">Transmembrane helix</keyword>
<name>A0A0D7BCM4_9AGAR</name>
<proteinExistence type="predicted"/>
<dbReference type="InterPro" id="IPR021047">
    <property type="entry name" value="Mannosyltransferase_CMT1"/>
</dbReference>
<evidence type="ECO:0000313" key="3">
    <source>
        <dbReference type="Proteomes" id="UP000054007"/>
    </source>
</evidence>